<dbReference type="RefSeq" id="WP_248667341.1">
    <property type="nucleotide sequence ID" value="NZ_JALPRX010000054.1"/>
</dbReference>
<protein>
    <submittedName>
        <fullName evidence="1">Phage capsid protein</fullName>
    </submittedName>
</protein>
<evidence type="ECO:0000313" key="2">
    <source>
        <dbReference type="Proteomes" id="UP001139516"/>
    </source>
</evidence>
<keyword evidence="2" id="KW-1185">Reference proteome</keyword>
<proteinExistence type="predicted"/>
<reference evidence="1" key="1">
    <citation type="submission" date="2022-04" db="EMBL/GenBank/DDBJ databases">
        <title>Roseomonas acroporae sp. nov., isolated from coral Acropora digitifera.</title>
        <authorList>
            <person name="Sun H."/>
        </authorList>
    </citation>
    <scope>NUCLEOTIDE SEQUENCE</scope>
    <source>
        <strain evidence="1">NAR14</strain>
    </source>
</reference>
<name>A0A9X2BU79_9PROT</name>
<dbReference type="Proteomes" id="UP001139516">
    <property type="component" value="Unassembled WGS sequence"/>
</dbReference>
<evidence type="ECO:0000313" key="1">
    <source>
        <dbReference type="EMBL" id="MCK8785217.1"/>
    </source>
</evidence>
<gene>
    <name evidence="1" type="ORF">M0638_12560</name>
</gene>
<dbReference type="InterPro" id="IPR045565">
    <property type="entry name" value="Phage_capsid_2"/>
</dbReference>
<sequence>MTANTIPVAFIKQFESEVKEAYQRKSSKLRGSVRTKTGVRGASVMFPKFGTGTAVQKPRNSPIPPMNPDHSSVEVFLSDYYAGDWVDKLDELKTNIPERQLLANAHAYALGRQTDALIVAALDGATTARNVTGTGDLADSAGITKAKILKGLEMLNANDVPDDGDRVGLVSPQGWTNMLGITEFVNSQYIGQTDLPFGGQGMEMKRWLGVVWLRYTGLSITSNIRTGFIYHKSAVAHAIQEDVTTDITWHGDRAAHWINAMMAMGAGLIDEAGLVRLKSTET</sequence>
<comment type="caution">
    <text evidence="1">The sequence shown here is derived from an EMBL/GenBank/DDBJ whole genome shotgun (WGS) entry which is preliminary data.</text>
</comment>
<organism evidence="1 2">
    <name type="scientific">Roseomonas acroporae</name>
    <dbReference type="NCBI Taxonomy" id="2937791"/>
    <lineage>
        <taxon>Bacteria</taxon>
        <taxon>Pseudomonadati</taxon>
        <taxon>Pseudomonadota</taxon>
        <taxon>Alphaproteobacteria</taxon>
        <taxon>Acetobacterales</taxon>
        <taxon>Roseomonadaceae</taxon>
        <taxon>Roseomonas</taxon>
    </lineage>
</organism>
<dbReference type="AlphaFoldDB" id="A0A9X2BU79"/>
<dbReference type="Pfam" id="PF19821">
    <property type="entry name" value="Phage_capsid_2"/>
    <property type="match status" value="1"/>
</dbReference>
<dbReference type="EMBL" id="JALPRX010000054">
    <property type="protein sequence ID" value="MCK8785217.1"/>
    <property type="molecule type" value="Genomic_DNA"/>
</dbReference>
<accession>A0A9X2BU79</accession>